<evidence type="ECO:0000259" key="2">
    <source>
        <dbReference type="Pfam" id="PF13649"/>
    </source>
</evidence>
<name>A0A1H2SND2_9EURY</name>
<keyword evidence="1 4" id="KW-0808">Transferase</keyword>
<gene>
    <name evidence="3" type="ORF">EFE40_06270</name>
    <name evidence="4" type="ORF">SAMN04515625_0710</name>
</gene>
<dbReference type="Gene3D" id="3.40.50.150">
    <property type="entry name" value="Vaccinia Virus protein VP39"/>
    <property type="match status" value="1"/>
</dbReference>
<dbReference type="Proteomes" id="UP000198669">
    <property type="component" value="Unassembled WGS sequence"/>
</dbReference>
<sequence length="187" mass="21452">MSFDNPGFFEKLRMEVLWNRLGSFRYKQYIQGLQLKGDENILDFGCGGGAASKHIAKALSDSGNLVCIDTSAFWLEKAKKRMNGFSNVEFICERIENADLPDNHFDSVFIHFVLHDIDEKDRQEILNSLAGKLKKNGLIYIREPTKHDHGMSPVEIVEHMKKAGLAELSGMHGEYFRWPHYTGIFRK</sequence>
<reference evidence="3 6" key="2">
    <citation type="submission" date="2018-10" db="EMBL/GenBank/DDBJ databases">
        <title>Cultivation of a novel Methanohalophilus strain from Kebrit Deep of the Red Sea and a genomic comparison of members of the genus Methanohalophilus.</title>
        <authorList>
            <person name="Guan Y."/>
            <person name="Ngugi D.K."/>
            <person name="Stingl U."/>
        </authorList>
    </citation>
    <scope>NUCLEOTIDE SEQUENCE [LARGE SCALE GENOMIC DNA]</scope>
    <source>
        <strain evidence="3 6">DSM 3094</strain>
    </source>
</reference>
<dbReference type="InterPro" id="IPR041698">
    <property type="entry name" value="Methyltransf_25"/>
</dbReference>
<dbReference type="AlphaFoldDB" id="A0A1H2SND2"/>
<evidence type="ECO:0000313" key="6">
    <source>
        <dbReference type="Proteomes" id="UP000267921"/>
    </source>
</evidence>
<reference evidence="4 5" key="1">
    <citation type="submission" date="2016-10" db="EMBL/GenBank/DDBJ databases">
        <authorList>
            <person name="de Groot N.N."/>
        </authorList>
    </citation>
    <scope>NUCLEOTIDE SEQUENCE [LARGE SCALE GENOMIC DNA]</scope>
    <source>
        <strain evidence="4 5">Z-7982</strain>
    </source>
</reference>
<evidence type="ECO:0000256" key="1">
    <source>
        <dbReference type="ARBA" id="ARBA00022679"/>
    </source>
</evidence>
<keyword evidence="4" id="KW-0489">Methyltransferase</keyword>
<evidence type="ECO:0000313" key="3">
    <source>
        <dbReference type="EMBL" id="RNI09062.1"/>
    </source>
</evidence>
<evidence type="ECO:0000313" key="5">
    <source>
        <dbReference type="Proteomes" id="UP000198669"/>
    </source>
</evidence>
<dbReference type="EMBL" id="RJJG01000004">
    <property type="protein sequence ID" value="RNI09062.1"/>
    <property type="molecule type" value="Genomic_DNA"/>
</dbReference>
<dbReference type="EMBL" id="FNMU01000002">
    <property type="protein sequence ID" value="SDW32594.1"/>
    <property type="molecule type" value="Genomic_DNA"/>
</dbReference>
<dbReference type="PANTHER" id="PTHR43861">
    <property type="entry name" value="TRANS-ACONITATE 2-METHYLTRANSFERASE-RELATED"/>
    <property type="match status" value="1"/>
</dbReference>
<dbReference type="Proteomes" id="UP000267921">
    <property type="component" value="Unassembled WGS sequence"/>
</dbReference>
<evidence type="ECO:0000313" key="4">
    <source>
        <dbReference type="EMBL" id="SDW32594.1"/>
    </source>
</evidence>
<dbReference type="RefSeq" id="WP_072562025.1">
    <property type="nucleotide sequence ID" value="NZ_CP017921.1"/>
</dbReference>
<dbReference type="InterPro" id="IPR029063">
    <property type="entry name" value="SAM-dependent_MTases_sf"/>
</dbReference>
<dbReference type="SUPFAM" id="SSF53335">
    <property type="entry name" value="S-adenosyl-L-methionine-dependent methyltransferases"/>
    <property type="match status" value="1"/>
</dbReference>
<dbReference type="Pfam" id="PF13649">
    <property type="entry name" value="Methyltransf_25"/>
    <property type="match status" value="1"/>
</dbReference>
<feature type="domain" description="Methyltransferase" evidence="2">
    <location>
        <begin position="41"/>
        <end position="137"/>
    </location>
</feature>
<dbReference type="OrthoDB" id="11691at2157"/>
<protein>
    <submittedName>
        <fullName evidence="3">Class I SAM-dependent methyltransferase</fullName>
    </submittedName>
    <submittedName>
        <fullName evidence="4">Methyltransferase domain-containing protein</fullName>
    </submittedName>
</protein>
<organism evidence="4 5">
    <name type="scientific">Methanohalophilus halophilus</name>
    <dbReference type="NCBI Taxonomy" id="2177"/>
    <lineage>
        <taxon>Archaea</taxon>
        <taxon>Methanobacteriati</taxon>
        <taxon>Methanobacteriota</taxon>
        <taxon>Stenosarchaea group</taxon>
        <taxon>Methanomicrobia</taxon>
        <taxon>Methanosarcinales</taxon>
        <taxon>Methanosarcinaceae</taxon>
        <taxon>Methanohalophilus</taxon>
    </lineage>
</organism>
<proteinExistence type="predicted"/>
<dbReference type="GO" id="GO:0008168">
    <property type="term" value="F:methyltransferase activity"/>
    <property type="evidence" value="ECO:0007669"/>
    <property type="project" value="UniProtKB-KW"/>
</dbReference>
<dbReference type="GeneID" id="30583903"/>
<dbReference type="CDD" id="cd02440">
    <property type="entry name" value="AdoMet_MTases"/>
    <property type="match status" value="1"/>
</dbReference>
<dbReference type="GO" id="GO:0032259">
    <property type="term" value="P:methylation"/>
    <property type="evidence" value="ECO:0007669"/>
    <property type="project" value="UniProtKB-KW"/>
</dbReference>
<accession>A0A1H2SND2</accession>